<sequence length="229" mass="23447">AHLQTQSWFHQQVGSCAWGCGGCSGRAAGPRRRRQGPCACHLGRSGHGQRTEGGLEQAGQVSRCCLLGLSGSPAPAGQLCAGDPGGIPGAPSAPCGGQGAPGLSAPPPAQSLCGLLGEGPAPARSVTAAGHPQAWQNLRVTEQHLTLLNEIPPSFRVLTLQHSPDRTHLYCAAYERPRPVPAAKGKLLQVGGEFCRLCRPGARGPGTRAAGGSTTHTWGPALPMLAWGC</sequence>
<name>M3XT11_MUSPF</name>
<proteinExistence type="predicted"/>
<accession>M3XT11</accession>
<dbReference type="InParanoid" id="M3XT11"/>
<dbReference type="PANTHER" id="PTHR15977:SF15">
    <property type="entry name" value="CILIA- AND FLAGELLA-ASSOCIATED PROTEIN 46"/>
    <property type="match status" value="1"/>
</dbReference>
<protein>
    <submittedName>
        <fullName evidence="1">Uncharacterized protein</fullName>
    </submittedName>
</protein>
<dbReference type="EMBL" id="AEYP01029645">
    <property type="status" value="NOT_ANNOTATED_CDS"/>
    <property type="molecule type" value="Genomic_DNA"/>
</dbReference>
<dbReference type="GO" id="GO:0035082">
    <property type="term" value="P:axoneme assembly"/>
    <property type="evidence" value="ECO:0007669"/>
    <property type="project" value="InterPro"/>
</dbReference>
<evidence type="ECO:0000313" key="1">
    <source>
        <dbReference type="Ensembl" id="ENSMPUP00000002211.1"/>
    </source>
</evidence>
<dbReference type="PANTHER" id="PTHR15977">
    <property type="entry name" value="CILIA- AND FLAGELLA-ASSOCIATED PROTEIN 46"/>
    <property type="match status" value="1"/>
</dbReference>
<dbReference type="GO" id="GO:0060294">
    <property type="term" value="P:cilium movement involved in cell motility"/>
    <property type="evidence" value="ECO:0007669"/>
    <property type="project" value="InterPro"/>
</dbReference>
<reference evidence="1" key="1">
    <citation type="submission" date="2024-06" db="UniProtKB">
        <authorList>
            <consortium name="Ensembl"/>
        </authorList>
    </citation>
    <scope>IDENTIFICATION</scope>
</reference>
<dbReference type="HOGENOM" id="CLU_1212220_0_0_1"/>
<dbReference type="InterPro" id="IPR039586">
    <property type="entry name" value="CFAP46"/>
</dbReference>
<organism evidence="1">
    <name type="scientific">Mustela putorius furo</name>
    <name type="common">European domestic ferret</name>
    <name type="synonym">Mustela furo</name>
    <dbReference type="NCBI Taxonomy" id="9669"/>
    <lineage>
        <taxon>Eukaryota</taxon>
        <taxon>Metazoa</taxon>
        <taxon>Chordata</taxon>
        <taxon>Craniata</taxon>
        <taxon>Vertebrata</taxon>
        <taxon>Euteleostomi</taxon>
        <taxon>Mammalia</taxon>
        <taxon>Eutheria</taxon>
        <taxon>Laurasiatheria</taxon>
        <taxon>Carnivora</taxon>
        <taxon>Caniformia</taxon>
        <taxon>Musteloidea</taxon>
        <taxon>Mustelidae</taxon>
        <taxon>Mustelinae</taxon>
        <taxon>Mustela</taxon>
    </lineage>
</organism>
<dbReference type="Ensembl" id="ENSMPUT00000002257.1">
    <property type="protein sequence ID" value="ENSMPUP00000002211.1"/>
    <property type="gene ID" value="ENSMPUG00000002235.1"/>
</dbReference>
<dbReference type="STRING" id="9669.ENSMPUP00000002211"/>
<dbReference type="AlphaFoldDB" id="M3XT11"/>